<name>A0A2K3M4D6_TRIPR</name>
<evidence type="ECO:0000256" key="8">
    <source>
        <dbReference type="ARBA" id="ARBA00023278"/>
    </source>
</evidence>
<keyword evidence="5" id="KW-0654">Proteoglycan</keyword>
<dbReference type="GO" id="GO:0098552">
    <property type="term" value="C:side of membrane"/>
    <property type="evidence" value="ECO:0007669"/>
    <property type="project" value="UniProtKB-KW"/>
</dbReference>
<evidence type="ECO:0000256" key="6">
    <source>
        <dbReference type="ARBA" id="ARBA00023136"/>
    </source>
</evidence>
<evidence type="ECO:0000256" key="4">
    <source>
        <dbReference type="ARBA" id="ARBA00022729"/>
    </source>
</evidence>
<keyword evidence="11" id="KW-1133">Transmembrane helix</keyword>
<evidence type="ECO:0000313" key="13">
    <source>
        <dbReference type="EMBL" id="PNX85655.1"/>
    </source>
</evidence>
<dbReference type="EMBL" id="ASHM01049291">
    <property type="protein sequence ID" value="PNX85655.1"/>
    <property type="molecule type" value="Genomic_DNA"/>
</dbReference>
<evidence type="ECO:0000256" key="10">
    <source>
        <dbReference type="ARBA" id="ARBA00037868"/>
    </source>
</evidence>
<keyword evidence="9" id="KW-0449">Lipoprotein</keyword>
<feature type="transmembrane region" description="Helical" evidence="11">
    <location>
        <begin position="42"/>
        <end position="59"/>
    </location>
</feature>
<reference evidence="13 14" key="1">
    <citation type="journal article" date="2014" name="Am. J. Bot.">
        <title>Genome assembly and annotation for red clover (Trifolium pratense; Fabaceae).</title>
        <authorList>
            <person name="Istvanek J."/>
            <person name="Jaros M."/>
            <person name="Krenek A."/>
            <person name="Repkova J."/>
        </authorList>
    </citation>
    <scope>NUCLEOTIDE SEQUENCE [LARGE SCALE GENOMIC DNA]</scope>
    <source>
        <strain evidence="14">cv. Tatra</strain>
        <tissue evidence="13">Young leaves</tissue>
    </source>
</reference>
<evidence type="ECO:0000256" key="9">
    <source>
        <dbReference type="ARBA" id="ARBA00023288"/>
    </source>
</evidence>
<keyword evidence="7" id="KW-0325">Glycoprotein</keyword>
<evidence type="ECO:0000256" key="2">
    <source>
        <dbReference type="ARBA" id="ARBA00005835"/>
    </source>
</evidence>
<keyword evidence="3" id="KW-0336">GPI-anchor</keyword>
<dbReference type="Proteomes" id="UP000236291">
    <property type="component" value="Unassembled WGS sequence"/>
</dbReference>
<keyword evidence="4 12" id="KW-0732">Signal</keyword>
<proteinExistence type="inferred from homology"/>
<reference evidence="13 14" key="2">
    <citation type="journal article" date="2017" name="Front. Plant Sci.">
        <title>Gene Classification and Mining of Molecular Markers Useful in Red Clover (Trifolium pratense) Breeding.</title>
        <authorList>
            <person name="Istvanek J."/>
            <person name="Dluhosova J."/>
            <person name="Dluhos P."/>
            <person name="Patkova L."/>
            <person name="Nedelnik J."/>
            <person name="Repkova J."/>
        </authorList>
    </citation>
    <scope>NUCLEOTIDE SEQUENCE [LARGE SCALE GENOMIC DNA]</scope>
    <source>
        <strain evidence="14">cv. Tatra</strain>
        <tissue evidence="13">Young leaves</tissue>
    </source>
</reference>
<organism evidence="13 14">
    <name type="scientific">Trifolium pratense</name>
    <name type="common">Red clover</name>
    <dbReference type="NCBI Taxonomy" id="57577"/>
    <lineage>
        <taxon>Eukaryota</taxon>
        <taxon>Viridiplantae</taxon>
        <taxon>Streptophyta</taxon>
        <taxon>Embryophyta</taxon>
        <taxon>Tracheophyta</taxon>
        <taxon>Spermatophyta</taxon>
        <taxon>Magnoliopsida</taxon>
        <taxon>eudicotyledons</taxon>
        <taxon>Gunneridae</taxon>
        <taxon>Pentapetalae</taxon>
        <taxon>rosids</taxon>
        <taxon>fabids</taxon>
        <taxon>Fabales</taxon>
        <taxon>Fabaceae</taxon>
        <taxon>Papilionoideae</taxon>
        <taxon>50 kb inversion clade</taxon>
        <taxon>NPAAA clade</taxon>
        <taxon>Hologalegina</taxon>
        <taxon>IRL clade</taxon>
        <taxon>Trifolieae</taxon>
        <taxon>Trifolium</taxon>
    </lineage>
</organism>
<comment type="caution">
    <text evidence="13">The sequence shown here is derived from an EMBL/GenBank/DDBJ whole genome shotgun (WGS) entry which is preliminary data.</text>
</comment>
<feature type="signal peptide" evidence="12">
    <location>
        <begin position="1"/>
        <end position="26"/>
    </location>
</feature>
<comment type="similarity">
    <text evidence="2">Belongs to the AG-peptide AGP family.</text>
</comment>
<dbReference type="InterPro" id="IPR039281">
    <property type="entry name" value="AGP3/12/13/14/21"/>
</dbReference>
<evidence type="ECO:0000256" key="11">
    <source>
        <dbReference type="SAM" id="Phobius"/>
    </source>
</evidence>
<evidence type="ECO:0000256" key="3">
    <source>
        <dbReference type="ARBA" id="ARBA00022622"/>
    </source>
</evidence>
<dbReference type="AlphaFoldDB" id="A0A2K3M4D6"/>
<dbReference type="PANTHER" id="PTHR34114:SF11">
    <property type="entry name" value="ARABINOGALACTAN PROTEIN 13-RELATED"/>
    <property type="match status" value="1"/>
</dbReference>
<feature type="chain" id="PRO_5014355609" evidence="12">
    <location>
        <begin position="27"/>
        <end position="60"/>
    </location>
</feature>
<evidence type="ECO:0000256" key="5">
    <source>
        <dbReference type="ARBA" id="ARBA00022974"/>
    </source>
</evidence>
<comment type="subcellular location">
    <subcellularLocation>
        <location evidence="10">Endomembrane system</location>
        <topology evidence="10">Lipid-anchor</topology>
    </subcellularLocation>
    <subcellularLocation>
        <location evidence="1">Membrane</location>
        <topology evidence="1">Lipid-anchor</topology>
        <topology evidence="1">GPI-anchor</topology>
    </subcellularLocation>
</comment>
<evidence type="ECO:0000256" key="12">
    <source>
        <dbReference type="SAM" id="SignalP"/>
    </source>
</evidence>
<evidence type="ECO:0000256" key="1">
    <source>
        <dbReference type="ARBA" id="ARBA00004589"/>
    </source>
</evidence>
<keyword evidence="6 11" id="KW-0472">Membrane</keyword>
<dbReference type="PANTHER" id="PTHR34114">
    <property type="entry name" value="ARABINOGALACTAN PEPTIDE 1"/>
    <property type="match status" value="1"/>
</dbReference>
<accession>A0A2K3M4D6</accession>
<protein>
    <submittedName>
        <fullName evidence="13">Uncharacterized protein</fullName>
    </submittedName>
</protein>
<evidence type="ECO:0000313" key="14">
    <source>
        <dbReference type="Proteomes" id="UP000236291"/>
    </source>
</evidence>
<evidence type="ECO:0000256" key="7">
    <source>
        <dbReference type="ARBA" id="ARBA00023180"/>
    </source>
</evidence>
<dbReference type="GO" id="GO:0012505">
    <property type="term" value="C:endomembrane system"/>
    <property type="evidence" value="ECO:0007669"/>
    <property type="project" value="UniProtKB-SubCell"/>
</dbReference>
<keyword evidence="11" id="KW-0812">Transmembrane</keyword>
<gene>
    <name evidence="13" type="ORF">L195_g041725</name>
</gene>
<sequence>MEAMKIKQFFAMMVVAMMMAASSVSAADSSPAPSPTSDATTLFVPTIIASFVALVYGLLF</sequence>
<keyword evidence="8" id="KW-0379">Hydroxylation</keyword>